<evidence type="ECO:0000313" key="10">
    <source>
        <dbReference type="Proteomes" id="UP000826195"/>
    </source>
</evidence>
<protein>
    <recommendedName>
        <fullName evidence="8">Peptidase S54 rhomboid domain-containing protein</fullName>
    </recommendedName>
</protein>
<comment type="similarity">
    <text evidence="2">Belongs to the peptidase S54 family.</text>
</comment>
<evidence type="ECO:0000313" key="9">
    <source>
        <dbReference type="EMBL" id="KAH0540249.1"/>
    </source>
</evidence>
<feature type="transmembrane region" description="Helical" evidence="7">
    <location>
        <begin position="34"/>
        <end position="51"/>
    </location>
</feature>
<evidence type="ECO:0000256" key="4">
    <source>
        <dbReference type="ARBA" id="ARBA00022824"/>
    </source>
</evidence>
<feature type="transmembrane region" description="Helical" evidence="7">
    <location>
        <begin position="63"/>
        <end position="84"/>
    </location>
</feature>
<dbReference type="GO" id="GO:0004252">
    <property type="term" value="F:serine-type endopeptidase activity"/>
    <property type="evidence" value="ECO:0007669"/>
    <property type="project" value="InterPro"/>
</dbReference>
<sequence>MLKHPRRALTKLILILVGFLILGVLPWVDNYAHFFGFIFGFFASYALLPFISFGEYDRRRKIILIWICFVLILGLFGLLLALFYNIPVYECEICKLFNCIPFTRDFCASQNINFKREEPV</sequence>
<dbReference type="InterPro" id="IPR022764">
    <property type="entry name" value="Peptidase_S54_rhomboid_dom"/>
</dbReference>
<dbReference type="PANTHER" id="PTHR45965:SF3">
    <property type="entry name" value="INACTIVE RHOMBOID PROTEIN 1"/>
    <property type="match status" value="1"/>
</dbReference>
<feature type="transmembrane region" description="Helical" evidence="7">
    <location>
        <begin position="12"/>
        <end position="28"/>
    </location>
</feature>
<dbReference type="AlphaFoldDB" id="A0AAV7I3E9"/>
<keyword evidence="3 7" id="KW-0812">Transmembrane</keyword>
<evidence type="ECO:0000256" key="6">
    <source>
        <dbReference type="ARBA" id="ARBA00023136"/>
    </source>
</evidence>
<keyword evidence="10" id="KW-1185">Reference proteome</keyword>
<evidence type="ECO:0000256" key="2">
    <source>
        <dbReference type="ARBA" id="ARBA00009045"/>
    </source>
</evidence>
<dbReference type="PANTHER" id="PTHR45965">
    <property type="entry name" value="INACTIVE RHOMBOID PROTEIN"/>
    <property type="match status" value="1"/>
</dbReference>
<organism evidence="9 10">
    <name type="scientific">Cotesia glomerata</name>
    <name type="common">Lepidopteran parasitic wasp</name>
    <name type="synonym">Apanteles glomeratus</name>
    <dbReference type="NCBI Taxonomy" id="32391"/>
    <lineage>
        <taxon>Eukaryota</taxon>
        <taxon>Metazoa</taxon>
        <taxon>Ecdysozoa</taxon>
        <taxon>Arthropoda</taxon>
        <taxon>Hexapoda</taxon>
        <taxon>Insecta</taxon>
        <taxon>Pterygota</taxon>
        <taxon>Neoptera</taxon>
        <taxon>Endopterygota</taxon>
        <taxon>Hymenoptera</taxon>
        <taxon>Apocrita</taxon>
        <taxon>Ichneumonoidea</taxon>
        <taxon>Braconidae</taxon>
        <taxon>Microgastrinae</taxon>
        <taxon>Cotesia</taxon>
    </lineage>
</organism>
<dbReference type="Pfam" id="PF01694">
    <property type="entry name" value="Rhomboid"/>
    <property type="match status" value="1"/>
</dbReference>
<dbReference type="InterPro" id="IPR051512">
    <property type="entry name" value="Inactive_Rhomboid"/>
</dbReference>
<dbReference type="Proteomes" id="UP000826195">
    <property type="component" value="Unassembled WGS sequence"/>
</dbReference>
<gene>
    <name evidence="9" type="ORF">KQX54_015069</name>
</gene>
<evidence type="ECO:0000256" key="3">
    <source>
        <dbReference type="ARBA" id="ARBA00022692"/>
    </source>
</evidence>
<dbReference type="InterPro" id="IPR035952">
    <property type="entry name" value="Rhomboid-like_sf"/>
</dbReference>
<dbReference type="SUPFAM" id="SSF144091">
    <property type="entry name" value="Rhomboid-like"/>
    <property type="match status" value="1"/>
</dbReference>
<evidence type="ECO:0000256" key="1">
    <source>
        <dbReference type="ARBA" id="ARBA00004477"/>
    </source>
</evidence>
<feature type="domain" description="Peptidase S54 rhomboid" evidence="8">
    <location>
        <begin position="6"/>
        <end position="49"/>
    </location>
</feature>
<dbReference type="EMBL" id="JAHXZJ010002609">
    <property type="protein sequence ID" value="KAH0540249.1"/>
    <property type="molecule type" value="Genomic_DNA"/>
</dbReference>
<accession>A0AAV7I3E9</accession>
<comment type="caution">
    <text evidence="9">The sequence shown here is derived from an EMBL/GenBank/DDBJ whole genome shotgun (WGS) entry which is preliminary data.</text>
</comment>
<proteinExistence type="inferred from homology"/>
<evidence type="ECO:0000256" key="7">
    <source>
        <dbReference type="SAM" id="Phobius"/>
    </source>
</evidence>
<keyword evidence="6 7" id="KW-0472">Membrane</keyword>
<dbReference type="GO" id="GO:0042058">
    <property type="term" value="P:regulation of epidermal growth factor receptor signaling pathway"/>
    <property type="evidence" value="ECO:0007669"/>
    <property type="project" value="TreeGrafter"/>
</dbReference>
<comment type="subcellular location">
    <subcellularLocation>
        <location evidence="1">Endoplasmic reticulum membrane</location>
        <topology evidence="1">Multi-pass membrane protein</topology>
    </subcellularLocation>
</comment>
<dbReference type="GO" id="GO:0050708">
    <property type="term" value="P:regulation of protein secretion"/>
    <property type="evidence" value="ECO:0007669"/>
    <property type="project" value="TreeGrafter"/>
</dbReference>
<keyword evidence="5 7" id="KW-1133">Transmembrane helix</keyword>
<dbReference type="GO" id="GO:0005789">
    <property type="term" value="C:endoplasmic reticulum membrane"/>
    <property type="evidence" value="ECO:0007669"/>
    <property type="project" value="UniProtKB-SubCell"/>
</dbReference>
<keyword evidence="4" id="KW-0256">Endoplasmic reticulum</keyword>
<reference evidence="9 10" key="1">
    <citation type="journal article" date="2021" name="J. Hered.">
        <title>A chromosome-level genome assembly of the parasitoid wasp, Cotesia glomerata (Hymenoptera: Braconidae).</title>
        <authorList>
            <person name="Pinto B.J."/>
            <person name="Weis J.J."/>
            <person name="Gamble T."/>
            <person name="Ode P.J."/>
            <person name="Paul R."/>
            <person name="Zaspel J.M."/>
        </authorList>
    </citation>
    <scope>NUCLEOTIDE SEQUENCE [LARGE SCALE GENOMIC DNA]</scope>
    <source>
        <strain evidence="9">CgM1</strain>
    </source>
</reference>
<evidence type="ECO:0000259" key="8">
    <source>
        <dbReference type="Pfam" id="PF01694"/>
    </source>
</evidence>
<name>A0AAV7I3E9_COTGL</name>
<evidence type="ECO:0000256" key="5">
    <source>
        <dbReference type="ARBA" id="ARBA00022989"/>
    </source>
</evidence>